<dbReference type="RefSeq" id="WP_123803045.1">
    <property type="nucleotide sequence ID" value="NZ_RMVG01000028.1"/>
</dbReference>
<comment type="caution">
    <text evidence="3">The sequence shown here is derived from an EMBL/GenBank/DDBJ whole genome shotgun (WGS) entry which is preliminary data.</text>
</comment>
<evidence type="ECO:0000313" key="4">
    <source>
        <dbReference type="Proteomes" id="UP000281332"/>
    </source>
</evidence>
<dbReference type="Proteomes" id="UP000281332">
    <property type="component" value="Unassembled WGS sequence"/>
</dbReference>
<evidence type="ECO:0000313" key="3">
    <source>
        <dbReference type="EMBL" id="RPD93465.1"/>
    </source>
</evidence>
<keyword evidence="1" id="KW-0175">Coiled coil</keyword>
<protein>
    <submittedName>
        <fullName evidence="3">Uncharacterized protein</fullName>
    </submittedName>
</protein>
<evidence type="ECO:0000256" key="1">
    <source>
        <dbReference type="SAM" id="Coils"/>
    </source>
</evidence>
<name>A0A3N4NDN5_9GAMM</name>
<keyword evidence="2" id="KW-0472">Membrane</keyword>
<feature type="transmembrane region" description="Helical" evidence="2">
    <location>
        <begin position="28"/>
        <end position="48"/>
    </location>
</feature>
<reference evidence="3 4" key="1">
    <citation type="submission" date="2018-11" db="EMBL/GenBank/DDBJ databases">
        <title>Whole genome sequencing of Pantoea sp. RIT388.</title>
        <authorList>
            <person name="Gan H.M."/>
            <person name="Hudson A.O."/>
        </authorList>
    </citation>
    <scope>NUCLEOTIDE SEQUENCE [LARGE SCALE GENOMIC DNA]</scope>
    <source>
        <strain evidence="3 4">RIT388</strain>
    </source>
</reference>
<evidence type="ECO:0000256" key="2">
    <source>
        <dbReference type="SAM" id="Phobius"/>
    </source>
</evidence>
<gene>
    <name evidence="3" type="ORF">BBB56_22085</name>
</gene>
<dbReference type="EMBL" id="RMVG01000028">
    <property type="protein sequence ID" value="RPD93465.1"/>
    <property type="molecule type" value="Genomic_DNA"/>
</dbReference>
<proteinExistence type="predicted"/>
<keyword evidence="2" id="KW-1133">Transmembrane helix</keyword>
<organism evidence="3 4">
    <name type="scientific">Candidatus Pantoea deserta</name>
    <dbReference type="NCBI Taxonomy" id="1869313"/>
    <lineage>
        <taxon>Bacteria</taxon>
        <taxon>Pseudomonadati</taxon>
        <taxon>Pseudomonadota</taxon>
        <taxon>Gammaproteobacteria</taxon>
        <taxon>Enterobacterales</taxon>
        <taxon>Erwiniaceae</taxon>
        <taxon>Pantoea</taxon>
    </lineage>
</organism>
<accession>A0A3N4NDN5</accession>
<feature type="transmembrane region" description="Helical" evidence="2">
    <location>
        <begin position="69"/>
        <end position="93"/>
    </location>
</feature>
<keyword evidence="2" id="KW-0812">Transmembrane</keyword>
<keyword evidence="4" id="KW-1185">Reference proteome</keyword>
<dbReference type="AlphaFoldDB" id="A0A3N4NDN5"/>
<sequence length="264" mass="29401">MSNELNDTVKEAAQSAKEAVINRFSGAFTAYLVTSWLAFNWSNIALLFMSKATIEQRIQAIYGQENLYIQYLISPIIAGFLLSIAIPAVNAFVVTITSKFSALSEVGQEKARAELSTQISSQRAKKLAIDKKIEFLNEEKASLEIQVDSLKTELKKLKSKIQPSEQAIWGVALKANKLLNQLRDIRFLSESDATVTAEHIAELFSEEDLSDAERWYNQMTDTFGTNISKAMVDKPADLYLSPELIKEALEYAAKRKTPSAPPLA</sequence>
<feature type="coiled-coil region" evidence="1">
    <location>
        <begin position="126"/>
        <end position="167"/>
    </location>
</feature>